<keyword evidence="2" id="KW-0472">Membrane</keyword>
<feature type="domain" description="Partial AB-hydrolase lipase" evidence="3">
    <location>
        <begin position="309"/>
        <end position="363"/>
    </location>
</feature>
<dbReference type="Pfam" id="PF04083">
    <property type="entry name" value="Abhydro_lipase"/>
    <property type="match status" value="1"/>
</dbReference>
<dbReference type="EMBL" id="CACTIH010004021">
    <property type="protein sequence ID" value="CAA2988736.1"/>
    <property type="molecule type" value="Genomic_DNA"/>
</dbReference>
<sequence>MHDFFTHSYFGLGILFHLLVVNYNKHFKVLSMMMYLIRSVKTITYESLNNVVRLINGVSAILLAILPGKTSILEGIHGWELRPTFRGPRLPRWMENGVSSFNQFIHELSVDSDTSSSVDYLSEEDSDDDIHPGSPLSQSSRLSRRSSFTNHNRSWIHWIRCILSWLLFPLKLLLGIPLYFFTSSSRRASKASDSGNLLSSNTNSPRRSQTLKDHIVQRATDRRRGVVEDLHLAIEIFIESIFDSVHKVAHCVLSPTDTFRRLLRWLSHNSDGLTDITADCVGTTVSTAVLSDNDPTPYNSLNTDARTCRDVITELGYPYEAIRVVTADGYILVLERIPRRDAQKVVYLQHGILDSSMGWVSNGIVGSPAFAAFDQGYDVFLGNLRGLVSREHVDKNISSRQYWRYSINEHGTQDIPAMIEKIHEIKVSELKSGRHDQEEGSSSEQPYKLCTICHSLGGAAILIYVITRRIEEKPHRLSRMILLSPAGFHHDSTFVFTMMEYLFLLVAPVLAPFLPAFYIPTRFFRMLLNKLARDFHNLPAVGGLVQTLMSYVVGGDSSNWVGVLGIPHYNMNDMPGVAFRVALHLAQMKHSKKFVMFDYGSAAANMEEYGSPEPLDLGEYYGFIDIPVDLVAGRKDKVIRPSMVRKHYKLMKEAGVEASYNEFEYAHLDFTFSHREELLAYVMSRLLLVGPSSKQIYGQKSLKLKGKDEQARKS</sequence>
<feature type="compositionally biased region" description="Low complexity" evidence="1">
    <location>
        <begin position="134"/>
        <end position="143"/>
    </location>
</feature>
<evidence type="ECO:0000259" key="3">
    <source>
        <dbReference type="Pfam" id="PF04083"/>
    </source>
</evidence>
<dbReference type="FunFam" id="3.40.50.1820:FF:000091">
    <property type="entry name" value="Gastric triacylglycerol lipase"/>
    <property type="match status" value="1"/>
</dbReference>
<reference evidence="4 5" key="1">
    <citation type="submission" date="2019-12" db="EMBL/GenBank/DDBJ databases">
        <authorList>
            <person name="Alioto T."/>
            <person name="Alioto T."/>
            <person name="Gomez Garrido J."/>
        </authorList>
    </citation>
    <scope>NUCLEOTIDE SEQUENCE [LARGE SCALE GENOMIC DNA]</scope>
</reference>
<organism evidence="4 5">
    <name type="scientific">Olea europaea subsp. europaea</name>
    <dbReference type="NCBI Taxonomy" id="158383"/>
    <lineage>
        <taxon>Eukaryota</taxon>
        <taxon>Viridiplantae</taxon>
        <taxon>Streptophyta</taxon>
        <taxon>Embryophyta</taxon>
        <taxon>Tracheophyta</taxon>
        <taxon>Spermatophyta</taxon>
        <taxon>Magnoliopsida</taxon>
        <taxon>eudicotyledons</taxon>
        <taxon>Gunneridae</taxon>
        <taxon>Pentapetalae</taxon>
        <taxon>asterids</taxon>
        <taxon>lamiids</taxon>
        <taxon>Lamiales</taxon>
        <taxon>Oleaceae</taxon>
        <taxon>Oleeae</taxon>
        <taxon>Olea</taxon>
    </lineage>
</organism>
<keyword evidence="2" id="KW-0812">Transmembrane</keyword>
<dbReference type="Gramene" id="OE9A050604T2">
    <property type="protein sequence ID" value="OE9A050604C2"/>
    <property type="gene ID" value="OE9A050604"/>
</dbReference>
<evidence type="ECO:0000256" key="2">
    <source>
        <dbReference type="SAM" id="Phobius"/>
    </source>
</evidence>
<feature type="transmembrane region" description="Helical" evidence="2">
    <location>
        <begin position="6"/>
        <end position="24"/>
    </location>
</feature>
<feature type="region of interest" description="Disordered" evidence="1">
    <location>
        <begin position="117"/>
        <end position="143"/>
    </location>
</feature>
<dbReference type="OrthoDB" id="9974421at2759"/>
<feature type="transmembrane region" description="Helical" evidence="2">
    <location>
        <begin position="155"/>
        <end position="181"/>
    </location>
</feature>
<dbReference type="EMBL" id="CACTIH010004021">
    <property type="protein sequence ID" value="CAA2988735.1"/>
    <property type="molecule type" value="Genomic_DNA"/>
</dbReference>
<comment type="caution">
    <text evidence="4">The sequence shown here is derived from an EMBL/GenBank/DDBJ whole genome shotgun (WGS) entry which is preliminary data.</text>
</comment>
<evidence type="ECO:0000313" key="4">
    <source>
        <dbReference type="EMBL" id="CAA2988735.1"/>
    </source>
</evidence>
<accession>A0A8S0S9A1</accession>
<gene>
    <name evidence="4" type="ORF">OLEA9_A050604</name>
</gene>
<proteinExistence type="predicted"/>
<dbReference type="GO" id="GO:0006629">
    <property type="term" value="P:lipid metabolic process"/>
    <property type="evidence" value="ECO:0007669"/>
    <property type="project" value="InterPro"/>
</dbReference>
<dbReference type="Proteomes" id="UP000594638">
    <property type="component" value="Unassembled WGS sequence"/>
</dbReference>
<dbReference type="Gene3D" id="3.40.50.1820">
    <property type="entry name" value="alpha/beta hydrolase"/>
    <property type="match status" value="1"/>
</dbReference>
<dbReference type="Gramene" id="OE9A050604T4">
    <property type="protein sequence ID" value="OE9A050604C4"/>
    <property type="gene ID" value="OE9A050604"/>
</dbReference>
<feature type="compositionally biased region" description="Polar residues" evidence="1">
    <location>
        <begin position="195"/>
        <end position="208"/>
    </location>
</feature>
<feature type="transmembrane region" description="Helical" evidence="2">
    <location>
        <begin position="501"/>
        <end position="520"/>
    </location>
</feature>
<dbReference type="SUPFAM" id="SSF53474">
    <property type="entry name" value="alpha/beta-Hydrolases"/>
    <property type="match status" value="1"/>
</dbReference>
<dbReference type="AlphaFoldDB" id="A0A8S0S9A1"/>
<dbReference type="PANTHER" id="PTHR11005">
    <property type="entry name" value="LYSOSOMAL ACID LIPASE-RELATED"/>
    <property type="match status" value="1"/>
</dbReference>
<feature type="region of interest" description="Disordered" evidence="1">
    <location>
        <begin position="189"/>
        <end position="210"/>
    </location>
</feature>
<keyword evidence="2" id="KW-1133">Transmembrane helix</keyword>
<evidence type="ECO:0000256" key="1">
    <source>
        <dbReference type="SAM" id="MobiDB-lite"/>
    </source>
</evidence>
<keyword evidence="5" id="KW-1185">Reference proteome</keyword>
<evidence type="ECO:0000313" key="5">
    <source>
        <dbReference type="Proteomes" id="UP000594638"/>
    </source>
</evidence>
<dbReference type="InterPro" id="IPR029058">
    <property type="entry name" value="AB_hydrolase_fold"/>
</dbReference>
<protein>
    <submittedName>
        <fullName evidence="4">Triacylglycerol lipase 2</fullName>
    </submittedName>
</protein>
<dbReference type="InterPro" id="IPR006693">
    <property type="entry name" value="AB_hydrolase_lipase"/>
</dbReference>
<name>A0A8S0S9A1_OLEEU</name>